<comment type="caution">
    <text evidence="2">The sequence shown here is derived from an EMBL/GenBank/DDBJ whole genome shotgun (WGS) entry which is preliminary data.</text>
</comment>
<dbReference type="Pfam" id="PF12073">
    <property type="entry name" value="DUF3553"/>
    <property type="match status" value="1"/>
</dbReference>
<name>A0A7X0LIU9_9BACT</name>
<accession>A0A7X0LIU9</accession>
<sequence length="238" mass="25986">MTTPIRFAQGDTVRHPKRPEWGVGTVRSIQAIAQPDGTRAQRLTVDFANQGRKNINTAIAPLIREGEAKPVAPAKPKTRRNTPQPPLPQPKTAKAAASVTPNGDGSAGNGSSGSGWLDAMDPDGAKSNELWDLPDELSDPFASLPERLAATLKTYRFSTEPRALMDWAVVQTGLNDPLSKYTRSELEQAFPRYVRDRDAHLKDLVRQLKRENNFAALKDAGRGLFPAAQSALDKAIRN</sequence>
<reference evidence="2 3" key="1">
    <citation type="submission" date="2020-08" db="EMBL/GenBank/DDBJ databases">
        <title>Genomic Encyclopedia of Type Strains, Phase IV (KMG-IV): sequencing the most valuable type-strain genomes for metagenomic binning, comparative biology and taxonomic classification.</title>
        <authorList>
            <person name="Goeker M."/>
        </authorList>
    </citation>
    <scope>NUCLEOTIDE SEQUENCE [LARGE SCALE GENOMIC DNA]</scope>
    <source>
        <strain evidence="2 3">DSM 103725</strain>
    </source>
</reference>
<evidence type="ECO:0000313" key="3">
    <source>
        <dbReference type="Proteomes" id="UP000541810"/>
    </source>
</evidence>
<evidence type="ECO:0000256" key="1">
    <source>
        <dbReference type="SAM" id="MobiDB-lite"/>
    </source>
</evidence>
<organism evidence="2 3">
    <name type="scientific">Algisphaera agarilytica</name>
    <dbReference type="NCBI Taxonomy" id="1385975"/>
    <lineage>
        <taxon>Bacteria</taxon>
        <taxon>Pseudomonadati</taxon>
        <taxon>Planctomycetota</taxon>
        <taxon>Phycisphaerae</taxon>
        <taxon>Phycisphaerales</taxon>
        <taxon>Phycisphaeraceae</taxon>
        <taxon>Algisphaera</taxon>
    </lineage>
</organism>
<proteinExistence type="predicted"/>
<protein>
    <recommendedName>
        <fullName evidence="4">DUF3553 domain-containing protein</fullName>
    </recommendedName>
</protein>
<dbReference type="Proteomes" id="UP000541810">
    <property type="component" value="Unassembled WGS sequence"/>
</dbReference>
<dbReference type="AlphaFoldDB" id="A0A7X0LIU9"/>
<dbReference type="EMBL" id="JACHGY010000001">
    <property type="protein sequence ID" value="MBB6428625.1"/>
    <property type="molecule type" value="Genomic_DNA"/>
</dbReference>
<keyword evidence="3" id="KW-1185">Reference proteome</keyword>
<dbReference type="RefSeq" id="WP_184675937.1">
    <property type="nucleotide sequence ID" value="NZ_JACHGY010000001.1"/>
</dbReference>
<evidence type="ECO:0008006" key="4">
    <source>
        <dbReference type="Google" id="ProtNLM"/>
    </source>
</evidence>
<gene>
    <name evidence="2" type="ORF">HNQ40_000431</name>
</gene>
<dbReference type="InterPro" id="IPR021938">
    <property type="entry name" value="DUF3553"/>
</dbReference>
<feature type="region of interest" description="Disordered" evidence="1">
    <location>
        <begin position="60"/>
        <end position="132"/>
    </location>
</feature>
<evidence type="ECO:0000313" key="2">
    <source>
        <dbReference type="EMBL" id="MBB6428625.1"/>
    </source>
</evidence>